<evidence type="ECO:0000256" key="1">
    <source>
        <dbReference type="SAM" id="MobiDB-lite"/>
    </source>
</evidence>
<organism evidence="3 4">
    <name type="scientific">Reticulibacter mediterranei</name>
    <dbReference type="NCBI Taxonomy" id="2778369"/>
    <lineage>
        <taxon>Bacteria</taxon>
        <taxon>Bacillati</taxon>
        <taxon>Chloroflexota</taxon>
        <taxon>Ktedonobacteria</taxon>
        <taxon>Ktedonobacterales</taxon>
        <taxon>Reticulibacteraceae</taxon>
        <taxon>Reticulibacter</taxon>
    </lineage>
</organism>
<gene>
    <name evidence="3" type="ORF">KSF_009610</name>
</gene>
<protein>
    <recommendedName>
        <fullName evidence="5">VCBS repeat-containing protein</fullName>
    </recommendedName>
</protein>
<name>A0A8J3IE83_9CHLR</name>
<sequence length="201" mass="22368">MWEGEIDTRPGTRGSARRTTVTPKALTNTSYPKTKTKTTAAPKKTRHQAHPLLYLGVGMLVMLFLWTGLSAASGWFNTILDDIHYGRPRTFQTDAMVGHESGSTPSHFIAINLNRHIEIIELPGGDAAHARIYIGPQLFGEGDELIPVTLKFVDLNGDKKPDMLVDLRGSRVVFINEKGTFRMAQPAERRQLEQTLQRSDG</sequence>
<keyword evidence="2" id="KW-0812">Transmembrane</keyword>
<feature type="transmembrane region" description="Helical" evidence="2">
    <location>
        <begin position="52"/>
        <end position="76"/>
    </location>
</feature>
<accession>A0A8J3IE83</accession>
<feature type="compositionally biased region" description="Polar residues" evidence="1">
    <location>
        <begin position="17"/>
        <end position="31"/>
    </location>
</feature>
<proteinExistence type="predicted"/>
<evidence type="ECO:0000313" key="3">
    <source>
        <dbReference type="EMBL" id="GHO90913.1"/>
    </source>
</evidence>
<reference evidence="3" key="1">
    <citation type="submission" date="2020-10" db="EMBL/GenBank/DDBJ databases">
        <title>Taxonomic study of unclassified bacteria belonging to the class Ktedonobacteria.</title>
        <authorList>
            <person name="Yabe S."/>
            <person name="Wang C.M."/>
            <person name="Zheng Y."/>
            <person name="Sakai Y."/>
            <person name="Cavaletti L."/>
            <person name="Monciardini P."/>
            <person name="Donadio S."/>
        </authorList>
    </citation>
    <scope>NUCLEOTIDE SEQUENCE</scope>
    <source>
        <strain evidence="3">ID150040</strain>
    </source>
</reference>
<evidence type="ECO:0000313" key="4">
    <source>
        <dbReference type="Proteomes" id="UP000597444"/>
    </source>
</evidence>
<keyword evidence="2" id="KW-0472">Membrane</keyword>
<dbReference type="AlphaFoldDB" id="A0A8J3IE83"/>
<evidence type="ECO:0000256" key="2">
    <source>
        <dbReference type="SAM" id="Phobius"/>
    </source>
</evidence>
<dbReference type="EMBL" id="BNJK01000001">
    <property type="protein sequence ID" value="GHO90913.1"/>
    <property type="molecule type" value="Genomic_DNA"/>
</dbReference>
<keyword evidence="4" id="KW-1185">Reference proteome</keyword>
<feature type="compositionally biased region" description="Basic and acidic residues" evidence="1">
    <location>
        <begin position="1"/>
        <end position="10"/>
    </location>
</feature>
<dbReference type="Proteomes" id="UP000597444">
    <property type="component" value="Unassembled WGS sequence"/>
</dbReference>
<evidence type="ECO:0008006" key="5">
    <source>
        <dbReference type="Google" id="ProtNLM"/>
    </source>
</evidence>
<comment type="caution">
    <text evidence="3">The sequence shown here is derived from an EMBL/GenBank/DDBJ whole genome shotgun (WGS) entry which is preliminary data.</text>
</comment>
<keyword evidence="2" id="KW-1133">Transmembrane helix</keyword>
<feature type="region of interest" description="Disordered" evidence="1">
    <location>
        <begin position="1"/>
        <end position="43"/>
    </location>
</feature>